<comment type="caution">
    <text evidence="2">The sequence shown here is derived from an EMBL/GenBank/DDBJ whole genome shotgun (WGS) entry which is preliminary data.</text>
</comment>
<dbReference type="InterPro" id="IPR015269">
    <property type="entry name" value="UPF0029_Impact_C"/>
</dbReference>
<protein>
    <recommendedName>
        <fullName evidence="1">UPF0029 domain-containing protein</fullName>
    </recommendedName>
</protein>
<dbReference type="Pfam" id="PF09186">
    <property type="entry name" value="DUF1949"/>
    <property type="match status" value="1"/>
</dbReference>
<dbReference type="AlphaFoldDB" id="A0A645G9G7"/>
<sequence length="73" mass="7956">MQHTLKGLPVKVTNQQFATSVQFEMLCRERDVASAMAALTRVTDGRLEALLMDEMYAAWEEPAAGEAEPGGSV</sequence>
<name>A0A645G9G7_9ZZZZ</name>
<accession>A0A645G9G7</accession>
<dbReference type="EMBL" id="VSSQ01070948">
    <property type="protein sequence ID" value="MPN22660.1"/>
    <property type="molecule type" value="Genomic_DNA"/>
</dbReference>
<feature type="domain" description="UPF0029" evidence="1">
    <location>
        <begin position="2"/>
        <end position="46"/>
    </location>
</feature>
<evidence type="ECO:0000313" key="2">
    <source>
        <dbReference type="EMBL" id="MPN22660.1"/>
    </source>
</evidence>
<gene>
    <name evidence="2" type="ORF">SDC9_170043</name>
</gene>
<reference evidence="2" key="1">
    <citation type="submission" date="2019-08" db="EMBL/GenBank/DDBJ databases">
        <authorList>
            <person name="Kucharzyk K."/>
            <person name="Murdoch R.W."/>
            <person name="Higgins S."/>
            <person name="Loffler F."/>
        </authorList>
    </citation>
    <scope>NUCLEOTIDE SEQUENCE</scope>
</reference>
<organism evidence="2">
    <name type="scientific">bioreactor metagenome</name>
    <dbReference type="NCBI Taxonomy" id="1076179"/>
    <lineage>
        <taxon>unclassified sequences</taxon>
        <taxon>metagenomes</taxon>
        <taxon>ecological metagenomes</taxon>
    </lineage>
</organism>
<proteinExistence type="predicted"/>
<evidence type="ECO:0000259" key="1">
    <source>
        <dbReference type="Pfam" id="PF09186"/>
    </source>
</evidence>